<dbReference type="InterPro" id="IPR050266">
    <property type="entry name" value="AB_hydrolase_sf"/>
</dbReference>
<dbReference type="PRINTS" id="PR00111">
    <property type="entry name" value="ABHYDROLASE"/>
</dbReference>
<protein>
    <submittedName>
        <fullName evidence="3">Alpha/beta hydrolase</fullName>
    </submittedName>
</protein>
<reference evidence="3 4" key="1">
    <citation type="submission" date="2021-05" db="EMBL/GenBank/DDBJ databases">
        <title>Novel Bacillus species.</title>
        <authorList>
            <person name="Liu G."/>
        </authorList>
    </citation>
    <scope>NUCLEOTIDE SEQUENCE [LARGE SCALE GENOMIC DNA]</scope>
    <source>
        <strain evidence="4">FJAT-49780</strain>
    </source>
</reference>
<evidence type="ECO:0000313" key="4">
    <source>
        <dbReference type="Proteomes" id="UP000681414"/>
    </source>
</evidence>
<dbReference type="InterPro" id="IPR000073">
    <property type="entry name" value="AB_hydrolase_1"/>
</dbReference>
<dbReference type="PANTHER" id="PTHR43798">
    <property type="entry name" value="MONOACYLGLYCEROL LIPASE"/>
    <property type="match status" value="1"/>
</dbReference>
<dbReference type="GO" id="GO:0016020">
    <property type="term" value="C:membrane"/>
    <property type="evidence" value="ECO:0007669"/>
    <property type="project" value="TreeGrafter"/>
</dbReference>
<proteinExistence type="predicted"/>
<evidence type="ECO:0000259" key="2">
    <source>
        <dbReference type="Pfam" id="PF00561"/>
    </source>
</evidence>
<dbReference type="EMBL" id="JAGYPG010000002">
    <property type="protein sequence ID" value="MBS4196337.1"/>
    <property type="molecule type" value="Genomic_DNA"/>
</dbReference>
<dbReference type="Pfam" id="PF00561">
    <property type="entry name" value="Abhydrolase_1"/>
    <property type="match status" value="1"/>
</dbReference>
<accession>A0A942YH93</accession>
<organism evidence="3 4">
    <name type="scientific">Lederbergia citri</name>
    <dbReference type="NCBI Taxonomy" id="2833580"/>
    <lineage>
        <taxon>Bacteria</taxon>
        <taxon>Bacillati</taxon>
        <taxon>Bacillota</taxon>
        <taxon>Bacilli</taxon>
        <taxon>Bacillales</taxon>
        <taxon>Bacillaceae</taxon>
        <taxon>Lederbergia</taxon>
    </lineage>
</organism>
<evidence type="ECO:0000256" key="1">
    <source>
        <dbReference type="ARBA" id="ARBA00022801"/>
    </source>
</evidence>
<dbReference type="PRINTS" id="PR00412">
    <property type="entry name" value="EPOXHYDRLASE"/>
</dbReference>
<dbReference type="InterPro" id="IPR029058">
    <property type="entry name" value="AB_hydrolase_fold"/>
</dbReference>
<evidence type="ECO:0000313" key="3">
    <source>
        <dbReference type="EMBL" id="MBS4196337.1"/>
    </source>
</evidence>
<dbReference type="PANTHER" id="PTHR43798:SF31">
    <property type="entry name" value="AB HYDROLASE SUPERFAMILY PROTEIN YCLE"/>
    <property type="match status" value="1"/>
</dbReference>
<dbReference type="RefSeq" id="WP_213125475.1">
    <property type="nucleotide sequence ID" value="NZ_JAGYPG010000002.1"/>
</dbReference>
<gene>
    <name evidence="3" type="ORF">KHA97_14815</name>
</gene>
<feature type="domain" description="AB hydrolase-1" evidence="2">
    <location>
        <begin position="24"/>
        <end position="266"/>
    </location>
</feature>
<dbReference type="AlphaFoldDB" id="A0A942YH93"/>
<dbReference type="InterPro" id="IPR000639">
    <property type="entry name" value="Epox_hydrolase-like"/>
</dbReference>
<dbReference type="Proteomes" id="UP000681414">
    <property type="component" value="Unassembled WGS sequence"/>
</dbReference>
<dbReference type="GO" id="GO:0016787">
    <property type="term" value="F:hydrolase activity"/>
    <property type="evidence" value="ECO:0007669"/>
    <property type="project" value="UniProtKB-KW"/>
</dbReference>
<dbReference type="SUPFAM" id="SSF53474">
    <property type="entry name" value="alpha/beta-Hydrolases"/>
    <property type="match status" value="1"/>
</dbReference>
<dbReference type="Gene3D" id="3.40.50.1820">
    <property type="entry name" value="alpha/beta hydrolase"/>
    <property type="match status" value="1"/>
</dbReference>
<sequence length="286" mass="33328">MKGFNLKIEDVNVHFYEWGKHNKPTIVCLHGLGNSGAAFFELAEYLEEQYHVLSFDNPGHGGTPSFVNEDDYLFSNIAQWYDHVFQQVLKEPFYILGHSWGADIALHYAKKYPEKINGVILLDGGYTFPDFQEDMTFSKVYEGWNHYMDHSSVFHNWEDVLREYQQFTKRWNEKIELMVATLFNHSGKYELISSKFTVLSIIKAFFKESFKTAYPYIKSPLILIYATLPKELTEARVAGITTLKQNIHDVTIVSMEDTNHIVHWDNPKEVANEIRNWVIQNSRLGV</sequence>
<keyword evidence="4" id="KW-1185">Reference proteome</keyword>
<name>A0A942YH93_9BACI</name>
<keyword evidence="1 3" id="KW-0378">Hydrolase</keyword>
<comment type="caution">
    <text evidence="3">The sequence shown here is derived from an EMBL/GenBank/DDBJ whole genome shotgun (WGS) entry which is preliminary data.</text>
</comment>